<dbReference type="SMART" id="SM00331">
    <property type="entry name" value="PP2C_SIG"/>
    <property type="match status" value="1"/>
</dbReference>
<name>A0ABW0VX90_9BACL</name>
<dbReference type="RefSeq" id="WP_379189048.1">
    <property type="nucleotide sequence ID" value="NZ_JBHSOW010000057.1"/>
</dbReference>
<dbReference type="Gene3D" id="3.60.40.10">
    <property type="entry name" value="PPM-type phosphatase domain"/>
    <property type="match status" value="1"/>
</dbReference>
<evidence type="ECO:0000259" key="3">
    <source>
        <dbReference type="SMART" id="SM00331"/>
    </source>
</evidence>
<keyword evidence="2" id="KW-0812">Transmembrane</keyword>
<dbReference type="InterPro" id="IPR036457">
    <property type="entry name" value="PPM-type-like_dom_sf"/>
</dbReference>
<reference evidence="5" key="1">
    <citation type="journal article" date="2019" name="Int. J. Syst. Evol. Microbiol.">
        <title>The Global Catalogue of Microorganisms (GCM) 10K type strain sequencing project: providing services to taxonomists for standard genome sequencing and annotation.</title>
        <authorList>
            <consortium name="The Broad Institute Genomics Platform"/>
            <consortium name="The Broad Institute Genome Sequencing Center for Infectious Disease"/>
            <person name="Wu L."/>
            <person name="Ma J."/>
        </authorList>
    </citation>
    <scope>NUCLEOTIDE SEQUENCE [LARGE SCALE GENOMIC DNA]</scope>
    <source>
        <strain evidence="5">CGMCC 1.3240</strain>
    </source>
</reference>
<dbReference type="InterPro" id="IPR003594">
    <property type="entry name" value="HATPase_dom"/>
</dbReference>
<feature type="transmembrane region" description="Helical" evidence="2">
    <location>
        <begin position="44"/>
        <end position="62"/>
    </location>
</feature>
<keyword evidence="2" id="KW-1133">Transmembrane helix</keyword>
<proteinExistence type="predicted"/>
<feature type="domain" description="PPM-type phosphatase" evidence="3">
    <location>
        <begin position="302"/>
        <end position="520"/>
    </location>
</feature>
<keyword evidence="1" id="KW-0378">Hydrolase</keyword>
<evidence type="ECO:0000313" key="5">
    <source>
        <dbReference type="Proteomes" id="UP001596047"/>
    </source>
</evidence>
<dbReference type="InterPro" id="IPR052016">
    <property type="entry name" value="Bact_Sigma-Reg"/>
</dbReference>
<dbReference type="CDD" id="cd16936">
    <property type="entry name" value="HATPase_RsbW-like"/>
    <property type="match status" value="1"/>
</dbReference>
<feature type="transmembrane region" description="Helical" evidence="2">
    <location>
        <begin position="174"/>
        <end position="196"/>
    </location>
</feature>
<feature type="transmembrane region" description="Helical" evidence="2">
    <location>
        <begin position="202"/>
        <end position="225"/>
    </location>
</feature>
<dbReference type="SUPFAM" id="SSF55874">
    <property type="entry name" value="ATPase domain of HSP90 chaperone/DNA topoisomerase II/histidine kinase"/>
    <property type="match status" value="1"/>
</dbReference>
<gene>
    <name evidence="4" type="ORF">ACFPYJ_15435</name>
</gene>
<dbReference type="Proteomes" id="UP001596047">
    <property type="component" value="Unassembled WGS sequence"/>
</dbReference>
<dbReference type="PANTHER" id="PTHR43156:SF2">
    <property type="entry name" value="STAGE II SPORULATION PROTEIN E"/>
    <property type="match status" value="1"/>
</dbReference>
<dbReference type="Pfam" id="PF13581">
    <property type="entry name" value="HATPase_c_2"/>
    <property type="match status" value="1"/>
</dbReference>
<accession>A0ABW0VX90</accession>
<comment type="caution">
    <text evidence="4">The sequence shown here is derived from an EMBL/GenBank/DDBJ whole genome shotgun (WGS) entry which is preliminary data.</text>
</comment>
<protein>
    <submittedName>
        <fullName evidence="4">SpoIIE family protein phosphatase</fullName>
    </submittedName>
</protein>
<dbReference type="Gene3D" id="3.30.565.10">
    <property type="entry name" value="Histidine kinase-like ATPase, C-terminal domain"/>
    <property type="match status" value="1"/>
</dbReference>
<evidence type="ECO:0000313" key="4">
    <source>
        <dbReference type="EMBL" id="MFC5650488.1"/>
    </source>
</evidence>
<sequence length="695" mass="76781">MMKYLLAIFAVSFLMGAVLIELEHFFIINVAFRDLSGSSCPITLAIYVFIIAVLLGFSFLRLRPLMNFRGSEPCEAEQSSTLRMLYRLPYELFSILLILGSLAAIGFHAFNGAESGSDAWSLQLGQLAGELSDTFIVGIFIFTLARCLMRAVVTELKPSAASFSGGASIAQPILLTYISTFIAAVLNLFELAMLAADTDQSISPYKFACIAGFYLAIGLLIFGFVTMQFRQELRSLIRHIRALVDERKHLSASMSVISNDEAGELAVVLNQLQSRVNRDYESLEKELKLAYNVQQKLLPPGDMTIGSYRITARCQPYNEVGGDFFDVVSLSSSRFAVMIGDVSGKGMPAALLMSAQLLLFRSEIRRNGSPGEVLARMNRQLCEAMGEEGSITIGVGVIDLSLDTVLYASAGHLSPYIVKTDGTYTAVDCSSLPIGFDSEAVYEEKCLQLGAGDRFVLYTDGLIEADDEGGSMYSFEGLEAEFSTWGPGLDMAKFVDDWLIRMDERSGPGRDDRTVVVLDLAGEYRSSLAQFDVAASAAAHGSVGALFNHAFTTREWSIRSHLGDERQVAHELGRWIEERWPESTVREDVQSAVAEAMINAIEHGNRLQPNSYVTVTAQIGSMIAVCKIYDEGGGYFPRVSRDEDEMMKKLESVDPRGWGLVMIDSLADYWATGRDDRGFYTELYFMRKTKQDHEE</sequence>
<evidence type="ECO:0000256" key="2">
    <source>
        <dbReference type="SAM" id="Phobius"/>
    </source>
</evidence>
<dbReference type="SUPFAM" id="SSF81606">
    <property type="entry name" value="PP2C-like"/>
    <property type="match status" value="1"/>
</dbReference>
<dbReference type="PANTHER" id="PTHR43156">
    <property type="entry name" value="STAGE II SPORULATION PROTEIN E-RELATED"/>
    <property type="match status" value="1"/>
</dbReference>
<keyword evidence="5" id="KW-1185">Reference proteome</keyword>
<dbReference type="EMBL" id="JBHSOW010000057">
    <property type="protein sequence ID" value="MFC5650488.1"/>
    <property type="molecule type" value="Genomic_DNA"/>
</dbReference>
<dbReference type="InterPro" id="IPR001932">
    <property type="entry name" value="PPM-type_phosphatase-like_dom"/>
</dbReference>
<dbReference type="Pfam" id="PF07228">
    <property type="entry name" value="SpoIIE"/>
    <property type="match status" value="1"/>
</dbReference>
<feature type="transmembrane region" description="Helical" evidence="2">
    <location>
        <begin position="92"/>
        <end position="111"/>
    </location>
</feature>
<keyword evidence="2" id="KW-0472">Membrane</keyword>
<evidence type="ECO:0000256" key="1">
    <source>
        <dbReference type="ARBA" id="ARBA00022801"/>
    </source>
</evidence>
<dbReference type="InterPro" id="IPR036890">
    <property type="entry name" value="HATPase_C_sf"/>
</dbReference>
<organism evidence="4 5">
    <name type="scientific">Paenibacillus solisilvae</name>
    <dbReference type="NCBI Taxonomy" id="2486751"/>
    <lineage>
        <taxon>Bacteria</taxon>
        <taxon>Bacillati</taxon>
        <taxon>Bacillota</taxon>
        <taxon>Bacilli</taxon>
        <taxon>Bacillales</taxon>
        <taxon>Paenibacillaceae</taxon>
        <taxon>Paenibacillus</taxon>
    </lineage>
</organism>